<dbReference type="PANTHER" id="PTHR31973">
    <property type="entry name" value="POLYPROTEIN, PUTATIVE-RELATED"/>
    <property type="match status" value="1"/>
</dbReference>
<feature type="compositionally biased region" description="Basic and acidic residues" evidence="1">
    <location>
        <begin position="1"/>
        <end position="11"/>
    </location>
</feature>
<dbReference type="AlphaFoldDB" id="A0AAD8QWZ0"/>
<keyword evidence="5" id="KW-1185">Reference proteome</keyword>
<dbReference type="Proteomes" id="UP001231189">
    <property type="component" value="Unassembled WGS sequence"/>
</dbReference>
<evidence type="ECO:0000259" key="3">
    <source>
        <dbReference type="Pfam" id="PF10551"/>
    </source>
</evidence>
<feature type="compositionally biased region" description="Polar residues" evidence="1">
    <location>
        <begin position="59"/>
        <end position="74"/>
    </location>
</feature>
<organism evidence="4 5">
    <name type="scientific">Lolium multiflorum</name>
    <name type="common">Italian ryegrass</name>
    <name type="synonym">Lolium perenne subsp. multiflorum</name>
    <dbReference type="NCBI Taxonomy" id="4521"/>
    <lineage>
        <taxon>Eukaryota</taxon>
        <taxon>Viridiplantae</taxon>
        <taxon>Streptophyta</taxon>
        <taxon>Embryophyta</taxon>
        <taxon>Tracheophyta</taxon>
        <taxon>Spermatophyta</taxon>
        <taxon>Magnoliopsida</taxon>
        <taxon>Liliopsida</taxon>
        <taxon>Poales</taxon>
        <taxon>Poaceae</taxon>
        <taxon>BOP clade</taxon>
        <taxon>Pooideae</taxon>
        <taxon>Poodae</taxon>
        <taxon>Poeae</taxon>
        <taxon>Poeae Chloroplast Group 2 (Poeae type)</taxon>
        <taxon>Loliodinae</taxon>
        <taxon>Loliinae</taxon>
        <taxon>Lolium</taxon>
    </lineage>
</organism>
<dbReference type="InterPro" id="IPR018289">
    <property type="entry name" value="MULE_transposase_dom"/>
</dbReference>
<name>A0AAD8QWZ0_LOLMU</name>
<feature type="domain" description="MULE transposase" evidence="3">
    <location>
        <begin position="381"/>
        <end position="458"/>
    </location>
</feature>
<accession>A0AAD8QWZ0</accession>
<protein>
    <recommendedName>
        <fullName evidence="6">Transposase MuDR plant domain-containing protein</fullName>
    </recommendedName>
</protein>
<dbReference type="InterPro" id="IPR004332">
    <property type="entry name" value="Transposase_MuDR"/>
</dbReference>
<dbReference type="EMBL" id="JAUUTY010000007">
    <property type="protein sequence ID" value="KAK1609716.1"/>
    <property type="molecule type" value="Genomic_DNA"/>
</dbReference>
<dbReference type="Pfam" id="PF10551">
    <property type="entry name" value="MULE"/>
    <property type="match status" value="1"/>
</dbReference>
<evidence type="ECO:0000259" key="2">
    <source>
        <dbReference type="Pfam" id="PF03108"/>
    </source>
</evidence>
<feature type="region of interest" description="Disordered" evidence="1">
    <location>
        <begin position="456"/>
        <end position="482"/>
    </location>
</feature>
<evidence type="ECO:0000256" key="1">
    <source>
        <dbReference type="SAM" id="MobiDB-lite"/>
    </source>
</evidence>
<dbReference type="PANTHER" id="PTHR31973:SF187">
    <property type="entry name" value="MUTATOR TRANSPOSASE MUDRA PROTEIN"/>
    <property type="match status" value="1"/>
</dbReference>
<evidence type="ECO:0008006" key="6">
    <source>
        <dbReference type="Google" id="ProtNLM"/>
    </source>
</evidence>
<evidence type="ECO:0000313" key="5">
    <source>
        <dbReference type="Proteomes" id="UP001231189"/>
    </source>
</evidence>
<feature type="domain" description="Transposase MuDR plant" evidence="2">
    <location>
        <begin position="187"/>
        <end position="249"/>
    </location>
</feature>
<sequence length="786" mass="88278">MEGDSDAEHPHSVLTAGEDDEVGVPNSETLFAKGNSRKGRTRDRSSQILNLVHQDARSGGSQVRNLGSQIGSHTIENKSESSDSEDSDYAPLSDDSGEDSEAVELRQHARKYKKKIRASQRWVEREPSGDVPIDLVANVEEVIEEGYFDSDDEDYSYDDETDEEGNIVRRKSKFPRYDPKTEVPHFSLGMVFRTNNQMRKAITKYGLKTYRSIIFMKSEDDRIRAKCAWPGCPWLIYGAKRSRCSRFQVLTYEDDHHCAPNRDNRLVTAKVIAKRYEHIILANPTWKIDSIKSTVLKDFFADVSTSKCKAAKKIIMDKLLEGMKAEYTKVFDYQLELLRSNPGSTIAVCLDPTNMEQNIFQRFYVCFNAMKMGFKAGCRRVIGLDGCFFKGACQGELLCAIGRDANNQMYPIAWAVVEQETTENWKWFLGLLIKDLNINDQGAGWVFISDQQKQARTDAHANASQQEQRQGKRKGAKEQNIQAKKKKANELEKMADPGFHSRADIPDHLREAVDRHISDMFPGEMHNDLRSKLKEMWKTIFISSMIRTGRGLADQMRDMVSLLSIELKKQPCACKRKEPETGNVVGGSSVAQKGDGNADTDSDYCLEDCCLERSGPCTCKGKEPETENVVGGSSVAQEYDSYADGDSDDCLELKELSGEEEVPVTALHRMLFADVLEAPRNYIEGSEKILEVGGKSVSWHSFYLAMKGGGFMDPSVMDVFLKCVDDGLDFLFIPSSLAHILDVDEADPIHLAASFGEHDLKTSARRDCGIYAMRLTSKVFDSSSPE</sequence>
<gene>
    <name evidence="4" type="ORF">QYE76_033389</name>
</gene>
<dbReference type="Pfam" id="PF03108">
    <property type="entry name" value="DBD_Tnp_Mut"/>
    <property type="match status" value="1"/>
</dbReference>
<feature type="region of interest" description="Disordered" evidence="1">
    <location>
        <begin position="1"/>
        <end position="103"/>
    </location>
</feature>
<comment type="caution">
    <text evidence="4">The sequence shown here is derived from an EMBL/GenBank/DDBJ whole genome shotgun (WGS) entry which is preliminary data.</text>
</comment>
<reference evidence="4" key="1">
    <citation type="submission" date="2023-07" db="EMBL/GenBank/DDBJ databases">
        <title>A chromosome-level genome assembly of Lolium multiflorum.</title>
        <authorList>
            <person name="Chen Y."/>
            <person name="Copetti D."/>
            <person name="Kolliker R."/>
            <person name="Studer B."/>
        </authorList>
    </citation>
    <scope>NUCLEOTIDE SEQUENCE</scope>
    <source>
        <strain evidence="4">02402/16</strain>
        <tissue evidence="4">Leaf</tissue>
    </source>
</reference>
<evidence type="ECO:0000313" key="4">
    <source>
        <dbReference type="EMBL" id="KAK1609716.1"/>
    </source>
</evidence>
<proteinExistence type="predicted"/>